<keyword evidence="2" id="KW-1185">Reference proteome</keyword>
<evidence type="ECO:0000313" key="1">
    <source>
        <dbReference type="EMBL" id="TYP99428.1"/>
    </source>
</evidence>
<proteinExistence type="predicted"/>
<evidence type="ECO:0000313" key="2">
    <source>
        <dbReference type="Proteomes" id="UP000323136"/>
    </source>
</evidence>
<reference evidence="1 2" key="1">
    <citation type="submission" date="2019-07" db="EMBL/GenBank/DDBJ databases">
        <title>Genomic Encyclopedia of Type Strains, Phase IV (KMG-IV): sequencing the most valuable type-strain genomes for metagenomic binning, comparative biology and taxonomic classification.</title>
        <authorList>
            <person name="Goeker M."/>
        </authorList>
    </citation>
    <scope>NUCLEOTIDE SEQUENCE [LARGE SCALE GENOMIC DNA]</scope>
    <source>
        <strain evidence="1 2">DSM 18961</strain>
    </source>
</reference>
<sequence>MIFQFAMEHPQDEYEFWSYSLFTNLGYIQDTFRPKKDFSIPIELKSGVITYIGNIIFYPQGNENGYQIEWTDNSEYDLTKFKEKYPNYNWSSLEKNVPSEGKNLTDKLIEFK</sequence>
<protein>
    <submittedName>
        <fullName evidence="1">Uncharacterized protein</fullName>
    </submittedName>
</protein>
<comment type="caution">
    <text evidence="1">The sequence shown here is derived from an EMBL/GenBank/DDBJ whole genome shotgun (WGS) entry which is preliminary data.</text>
</comment>
<accession>A0A5S5DVX9</accession>
<dbReference type="EMBL" id="VNIA01000001">
    <property type="protein sequence ID" value="TYP99428.1"/>
    <property type="molecule type" value="Genomic_DNA"/>
</dbReference>
<name>A0A5S5DVX9_9FLAO</name>
<dbReference type="AlphaFoldDB" id="A0A5S5DVX9"/>
<organism evidence="1 2">
    <name type="scientific">Tenacibaculum adriaticum</name>
    <dbReference type="NCBI Taxonomy" id="413713"/>
    <lineage>
        <taxon>Bacteria</taxon>
        <taxon>Pseudomonadati</taxon>
        <taxon>Bacteroidota</taxon>
        <taxon>Flavobacteriia</taxon>
        <taxon>Flavobacteriales</taxon>
        <taxon>Flavobacteriaceae</taxon>
        <taxon>Tenacibaculum</taxon>
    </lineage>
</organism>
<gene>
    <name evidence="1" type="ORF">C7447_10124</name>
</gene>
<dbReference type="Proteomes" id="UP000323136">
    <property type="component" value="Unassembled WGS sequence"/>
</dbReference>